<accession>A0ACC1SI80</accession>
<reference evidence="1" key="1">
    <citation type="submission" date="2022-08" db="EMBL/GenBank/DDBJ databases">
        <title>Genome Sequence of Fusarium decemcellulare.</title>
        <authorList>
            <person name="Buettner E."/>
        </authorList>
    </citation>
    <scope>NUCLEOTIDE SEQUENCE</scope>
    <source>
        <strain evidence="1">Babe19</strain>
    </source>
</reference>
<comment type="caution">
    <text evidence="1">The sequence shown here is derived from an EMBL/GenBank/DDBJ whole genome shotgun (WGS) entry which is preliminary data.</text>
</comment>
<gene>
    <name evidence="1" type="ORF">NM208_g5143</name>
</gene>
<evidence type="ECO:0000313" key="1">
    <source>
        <dbReference type="EMBL" id="KAJ3540266.1"/>
    </source>
</evidence>
<sequence length="513" mass="56231">MAYAASVNTMNIHGMAYSGENHNTTWPGFAIVQYFTGELVLQAGTIKKDVAFYLYKNPWSASVELEGTDLRNSGYSYEYLGPTNLESDEAVVEDGVLAIGGPAYRALVFDHQKYISPEAAHKVLEFAQCGLPIVIIGNAPNMTIGRSGSSRQKLVSESMSSIATLDNVKFIDDAKLLPKALLTFKVQPRVSVSSETPAPGLWSVWRETEDADLIYLYNVNETATFNLTFEVADDKIPYQLDAWTGEQRAWKTYQRTEAGVSLSLTLTADQTTIFAFAEHCGPKILHATSHSANIEKIWAGEREELIAFVNDSSAATLALSTGRQVDLPAQKGNFSISKLDQLVWNLTLQSWVPSDDSSVTRSVVKTIELGPQSSLRPWSAIGGMQNVSGVGVYTTTFSLPKNFELDQSAVLVHFGPILGTLRVWVNERLVPPLDVSNAEAYVTELLVLGENRIKVEVSSNLFNAVKARIDSIYTGGDPVSPQFRAQYTGADWQAYGLVGPVTTRVLRKVVIEP</sequence>
<proteinExistence type="predicted"/>
<name>A0ACC1SI80_9HYPO</name>
<evidence type="ECO:0000313" key="2">
    <source>
        <dbReference type="Proteomes" id="UP001148629"/>
    </source>
</evidence>
<dbReference type="Proteomes" id="UP001148629">
    <property type="component" value="Unassembled WGS sequence"/>
</dbReference>
<protein>
    <submittedName>
        <fullName evidence="1">Uncharacterized protein</fullName>
    </submittedName>
</protein>
<dbReference type="EMBL" id="JANRMS010000416">
    <property type="protein sequence ID" value="KAJ3540266.1"/>
    <property type="molecule type" value="Genomic_DNA"/>
</dbReference>
<organism evidence="1 2">
    <name type="scientific">Fusarium decemcellulare</name>
    <dbReference type="NCBI Taxonomy" id="57161"/>
    <lineage>
        <taxon>Eukaryota</taxon>
        <taxon>Fungi</taxon>
        <taxon>Dikarya</taxon>
        <taxon>Ascomycota</taxon>
        <taxon>Pezizomycotina</taxon>
        <taxon>Sordariomycetes</taxon>
        <taxon>Hypocreomycetidae</taxon>
        <taxon>Hypocreales</taxon>
        <taxon>Nectriaceae</taxon>
        <taxon>Fusarium</taxon>
        <taxon>Fusarium decemcellulare species complex</taxon>
    </lineage>
</organism>
<keyword evidence="2" id="KW-1185">Reference proteome</keyword>